<keyword evidence="16" id="KW-1185">Reference proteome</keyword>
<evidence type="ECO:0000313" key="16">
    <source>
        <dbReference type="Proteomes" id="UP000471640"/>
    </source>
</evidence>
<dbReference type="InterPro" id="IPR052023">
    <property type="entry name" value="Histidine_kinase_KdpD"/>
</dbReference>
<feature type="domain" description="Histidine kinase" evidence="14">
    <location>
        <begin position="284"/>
        <end position="501"/>
    </location>
</feature>
<sequence>MDQASYPRPASDYLLAAAVVLAALTLALLVRPWLPLANLSLVFLIGVLWVSVRTGPLPALFTALLSALTYNFFLTEPHYSLLIQHTDELLTVGFFLLVGLIGGQVAARLRRQMLALRVANDQARVLLDLGRRLAGLSNLVEVQRETVRMLSEHMRLAVVLFAPGEEGQPLILAAHSEPEPSLDDRIRQSADWAFAHRRPCGLQTTTQAELDWRLLPLGLEEECFGVVGISYCGQAQPTTTELTALDGLIAHATLAMARTRLTDHLQQARLGEETERLRAALLSSVSHDLRTPLASMIGAASSLRALDRQLSAEDRDELLEAVLSEGERLDRYIQNLLDMTRLGHGTLKLERDWIGIDDILGAVLRRLRDALRSHRVIRVIEPDLPLLYVHPALIEQALINLLENAAKFSPSDSEIRLTANREDDALRVSVSDQGAGIAEAERARIFDMFYTGRDGDRGKHGSGLGLAICSGMIGAHGGRIEVMDGLDGRGTTFVVHLPLIEAPVKPESGT</sequence>
<evidence type="ECO:0000259" key="14">
    <source>
        <dbReference type="PROSITE" id="PS50109"/>
    </source>
</evidence>
<keyword evidence="12 13" id="KW-0472">Membrane</keyword>
<keyword evidence="4" id="KW-0597">Phosphoprotein</keyword>
<keyword evidence="9" id="KW-0067">ATP-binding</keyword>
<dbReference type="SMART" id="SM00387">
    <property type="entry name" value="HATPase_c"/>
    <property type="match status" value="1"/>
</dbReference>
<dbReference type="PRINTS" id="PR00344">
    <property type="entry name" value="BCTRLSENSOR"/>
</dbReference>
<keyword evidence="5" id="KW-0808">Transferase</keyword>
<dbReference type="SUPFAM" id="SSF55781">
    <property type="entry name" value="GAF domain-like"/>
    <property type="match status" value="1"/>
</dbReference>
<dbReference type="CDD" id="cd00082">
    <property type="entry name" value="HisKA"/>
    <property type="match status" value="1"/>
</dbReference>
<dbReference type="PANTHER" id="PTHR45569">
    <property type="entry name" value="SENSOR PROTEIN KDPD"/>
    <property type="match status" value="1"/>
</dbReference>
<dbReference type="InterPro" id="IPR003661">
    <property type="entry name" value="HisK_dim/P_dom"/>
</dbReference>
<protein>
    <recommendedName>
        <fullName evidence="3">histidine kinase</fullName>
        <ecNumber evidence="3">2.7.13.3</ecNumber>
    </recommendedName>
</protein>
<dbReference type="SUPFAM" id="SSF55874">
    <property type="entry name" value="ATPase domain of HSP90 chaperone/DNA topoisomerase II/histidine kinase"/>
    <property type="match status" value="1"/>
</dbReference>
<evidence type="ECO:0000256" key="1">
    <source>
        <dbReference type="ARBA" id="ARBA00000085"/>
    </source>
</evidence>
<dbReference type="Gene3D" id="1.10.287.130">
    <property type="match status" value="1"/>
</dbReference>
<evidence type="ECO:0000256" key="2">
    <source>
        <dbReference type="ARBA" id="ARBA00004141"/>
    </source>
</evidence>
<dbReference type="InterPro" id="IPR005467">
    <property type="entry name" value="His_kinase_dom"/>
</dbReference>
<evidence type="ECO:0000256" key="13">
    <source>
        <dbReference type="SAM" id="Phobius"/>
    </source>
</evidence>
<dbReference type="Gene3D" id="3.30.565.10">
    <property type="entry name" value="Histidine kinase-like ATPase, C-terminal domain"/>
    <property type="match status" value="1"/>
</dbReference>
<dbReference type="Pfam" id="PF13493">
    <property type="entry name" value="DUF4118"/>
    <property type="match status" value="1"/>
</dbReference>
<evidence type="ECO:0000256" key="9">
    <source>
        <dbReference type="ARBA" id="ARBA00022840"/>
    </source>
</evidence>
<dbReference type="InterPro" id="IPR029016">
    <property type="entry name" value="GAF-like_dom_sf"/>
</dbReference>
<dbReference type="InterPro" id="IPR036097">
    <property type="entry name" value="HisK_dim/P_sf"/>
</dbReference>
<dbReference type="Pfam" id="PF02518">
    <property type="entry name" value="HATPase_c"/>
    <property type="match status" value="1"/>
</dbReference>
<evidence type="ECO:0000256" key="4">
    <source>
        <dbReference type="ARBA" id="ARBA00022553"/>
    </source>
</evidence>
<dbReference type="PROSITE" id="PS50109">
    <property type="entry name" value="HIS_KIN"/>
    <property type="match status" value="1"/>
</dbReference>
<dbReference type="EMBL" id="JAAIJR010000041">
    <property type="protein sequence ID" value="NEX20964.1"/>
    <property type="molecule type" value="Genomic_DNA"/>
</dbReference>
<comment type="catalytic activity">
    <reaction evidence="1">
        <text>ATP + protein L-histidine = ADP + protein N-phospho-L-histidine.</text>
        <dbReference type="EC" id="2.7.13.3"/>
    </reaction>
</comment>
<dbReference type="GO" id="GO:0000155">
    <property type="term" value="F:phosphorelay sensor kinase activity"/>
    <property type="evidence" value="ECO:0007669"/>
    <property type="project" value="InterPro"/>
</dbReference>
<dbReference type="InterPro" id="IPR025201">
    <property type="entry name" value="KdpD_TM"/>
</dbReference>
<accession>A0A6P1DZ26</accession>
<evidence type="ECO:0000256" key="3">
    <source>
        <dbReference type="ARBA" id="ARBA00012438"/>
    </source>
</evidence>
<keyword evidence="6 13" id="KW-0812">Transmembrane</keyword>
<dbReference type="GO" id="GO:0005886">
    <property type="term" value="C:plasma membrane"/>
    <property type="evidence" value="ECO:0007669"/>
    <property type="project" value="TreeGrafter"/>
</dbReference>
<dbReference type="RefSeq" id="WP_164654069.1">
    <property type="nucleotide sequence ID" value="NZ_JAAIJR010000041.1"/>
</dbReference>
<comment type="caution">
    <text evidence="15">The sequence shown here is derived from an EMBL/GenBank/DDBJ whole genome shotgun (WGS) entry which is preliminary data.</text>
</comment>
<dbReference type="PANTHER" id="PTHR45569:SF1">
    <property type="entry name" value="SENSOR PROTEIN KDPD"/>
    <property type="match status" value="1"/>
</dbReference>
<reference evidence="15 16" key="2">
    <citation type="submission" date="2020-02" db="EMBL/GenBank/DDBJ databases">
        <title>Genome sequences of Thiorhodococcus mannitoliphagus and Thiorhodococcus minor, purple sulfur photosynthetic bacteria in the gammaproteobacterial family, Chromatiaceae.</title>
        <authorList>
            <person name="Aviles F.A."/>
            <person name="Meyer T.E."/>
            <person name="Kyndt J.A."/>
        </authorList>
    </citation>
    <scope>NUCLEOTIDE SEQUENCE [LARGE SCALE GENOMIC DNA]</scope>
    <source>
        <strain evidence="15 16">DSM 18266</strain>
    </source>
</reference>
<evidence type="ECO:0000256" key="6">
    <source>
        <dbReference type="ARBA" id="ARBA00022692"/>
    </source>
</evidence>
<dbReference type="FunFam" id="3.30.565.10:FF:000042">
    <property type="entry name" value="Two-component sensor histidine kinase KdpD"/>
    <property type="match status" value="1"/>
</dbReference>
<evidence type="ECO:0000256" key="5">
    <source>
        <dbReference type="ARBA" id="ARBA00022679"/>
    </source>
</evidence>
<evidence type="ECO:0000313" key="15">
    <source>
        <dbReference type="EMBL" id="NEX20964.1"/>
    </source>
</evidence>
<comment type="subcellular location">
    <subcellularLocation>
        <location evidence="2">Membrane</location>
        <topology evidence="2">Multi-pass membrane protein</topology>
    </subcellularLocation>
</comment>
<keyword evidence="11" id="KW-0902">Two-component regulatory system</keyword>
<evidence type="ECO:0000256" key="10">
    <source>
        <dbReference type="ARBA" id="ARBA00022989"/>
    </source>
</evidence>
<keyword evidence="8" id="KW-0418">Kinase</keyword>
<name>A0A6P1DZ26_9GAMM</name>
<reference evidence="16" key="1">
    <citation type="journal article" date="2020" name="Microbiol. Resour. Announc.">
        <title>Draft Genome Sequences of Thiorhodococcus mannitoliphagus and Thiorhodococcus minor, Purple Sulfur Photosynthetic Bacteria in the Gammaproteobacterial Family Chromatiaceae.</title>
        <authorList>
            <person name="Aviles F.A."/>
            <person name="Meyer T.E."/>
            <person name="Kyndt J.A."/>
        </authorList>
    </citation>
    <scope>NUCLEOTIDE SEQUENCE [LARGE SCALE GENOMIC DNA]</scope>
    <source>
        <strain evidence="16">DSM 18266</strain>
    </source>
</reference>
<evidence type="ECO:0000256" key="11">
    <source>
        <dbReference type="ARBA" id="ARBA00023012"/>
    </source>
</evidence>
<dbReference type="SMART" id="SM00388">
    <property type="entry name" value="HisKA"/>
    <property type="match status" value="1"/>
</dbReference>
<dbReference type="AlphaFoldDB" id="A0A6P1DZ26"/>
<dbReference type="Gene3D" id="3.30.450.40">
    <property type="match status" value="1"/>
</dbReference>
<evidence type="ECO:0000256" key="8">
    <source>
        <dbReference type="ARBA" id="ARBA00022777"/>
    </source>
</evidence>
<keyword evidence="7" id="KW-0547">Nucleotide-binding</keyword>
<dbReference type="InterPro" id="IPR038318">
    <property type="entry name" value="KdpD_sf"/>
</dbReference>
<dbReference type="InterPro" id="IPR003594">
    <property type="entry name" value="HATPase_dom"/>
</dbReference>
<dbReference type="GO" id="GO:0042802">
    <property type="term" value="F:identical protein binding"/>
    <property type="evidence" value="ECO:0007669"/>
    <property type="project" value="UniProtKB-ARBA"/>
</dbReference>
<evidence type="ECO:0000256" key="12">
    <source>
        <dbReference type="ARBA" id="ARBA00023136"/>
    </source>
</evidence>
<dbReference type="CDD" id="cd00075">
    <property type="entry name" value="HATPase"/>
    <property type="match status" value="1"/>
</dbReference>
<dbReference type="Proteomes" id="UP000471640">
    <property type="component" value="Unassembled WGS sequence"/>
</dbReference>
<dbReference type="EC" id="2.7.13.3" evidence="3"/>
<evidence type="ECO:0000256" key="7">
    <source>
        <dbReference type="ARBA" id="ARBA00022741"/>
    </source>
</evidence>
<dbReference type="InterPro" id="IPR036890">
    <property type="entry name" value="HATPase_C_sf"/>
</dbReference>
<dbReference type="Pfam" id="PF00512">
    <property type="entry name" value="HisKA"/>
    <property type="match status" value="1"/>
</dbReference>
<dbReference type="SUPFAM" id="SSF47384">
    <property type="entry name" value="Homodimeric domain of signal transducing histidine kinase"/>
    <property type="match status" value="1"/>
</dbReference>
<dbReference type="GO" id="GO:0005524">
    <property type="term" value="F:ATP binding"/>
    <property type="evidence" value="ECO:0007669"/>
    <property type="project" value="UniProtKB-KW"/>
</dbReference>
<gene>
    <name evidence="15" type="ORF">G3480_11685</name>
</gene>
<feature type="transmembrane region" description="Helical" evidence="13">
    <location>
        <begin position="89"/>
        <end position="107"/>
    </location>
</feature>
<organism evidence="15 16">
    <name type="scientific">Thiorhodococcus mannitoliphagus</name>
    <dbReference type="NCBI Taxonomy" id="329406"/>
    <lineage>
        <taxon>Bacteria</taxon>
        <taxon>Pseudomonadati</taxon>
        <taxon>Pseudomonadota</taxon>
        <taxon>Gammaproteobacteria</taxon>
        <taxon>Chromatiales</taxon>
        <taxon>Chromatiaceae</taxon>
        <taxon>Thiorhodococcus</taxon>
    </lineage>
</organism>
<dbReference type="Gene3D" id="1.20.120.620">
    <property type="entry name" value="Backbone structure of the membrane domain of e. Coli histidine kinase receptor kdpd"/>
    <property type="match status" value="1"/>
</dbReference>
<feature type="transmembrane region" description="Helical" evidence="13">
    <location>
        <begin position="12"/>
        <end position="30"/>
    </location>
</feature>
<keyword evidence="10 13" id="KW-1133">Transmembrane helix</keyword>
<dbReference type="InterPro" id="IPR004358">
    <property type="entry name" value="Sig_transdc_His_kin-like_C"/>
</dbReference>
<proteinExistence type="predicted"/>